<keyword evidence="1" id="KW-0238">DNA-binding</keyword>
<dbReference type="PROSITE" id="PS50943">
    <property type="entry name" value="HTH_CROC1"/>
    <property type="match status" value="1"/>
</dbReference>
<organism evidence="3 4">
    <name type="scientific">Glaesserella australis</name>
    <dbReference type="NCBI Taxonomy" id="2094024"/>
    <lineage>
        <taxon>Bacteria</taxon>
        <taxon>Pseudomonadati</taxon>
        <taxon>Pseudomonadota</taxon>
        <taxon>Gammaproteobacteria</taxon>
        <taxon>Pasteurellales</taxon>
        <taxon>Pasteurellaceae</taxon>
        <taxon>Glaesserella</taxon>
    </lineage>
</organism>
<name>A0A328BZV7_9PAST</name>
<gene>
    <name evidence="3" type="ORF">C5N92_00550</name>
</gene>
<dbReference type="SUPFAM" id="SSF47413">
    <property type="entry name" value="lambda repressor-like DNA-binding domains"/>
    <property type="match status" value="1"/>
</dbReference>
<reference evidence="4" key="1">
    <citation type="submission" date="2018-02" db="EMBL/GenBank/DDBJ databases">
        <title>Glaesserella australis sp. nov., isolated from the lungs of pigs.</title>
        <authorList>
            <person name="Turni C."/>
            <person name="Christensen H."/>
        </authorList>
    </citation>
    <scope>NUCLEOTIDE SEQUENCE [LARGE SCALE GENOMIC DNA]</scope>
    <source>
        <strain evidence="4">HS4635</strain>
    </source>
</reference>
<dbReference type="RefSeq" id="WP_111748939.1">
    <property type="nucleotide sequence ID" value="NZ_PTPX01000001.1"/>
</dbReference>
<sequence>MSKLSVTDVDRFIGKRIQQRRKELGLTASALSEQIGIAQQQLSRYERGDNKINVSHLVEIATALDTSIGWFFIDCLAEDSKTTYTRKFIPVGEDEVRERLTYHMDQLSADERRGLLVFLDSLSNFRK</sequence>
<feature type="domain" description="HTH cro/C1-type" evidence="2">
    <location>
        <begin position="17"/>
        <end position="71"/>
    </location>
</feature>
<evidence type="ECO:0000256" key="1">
    <source>
        <dbReference type="ARBA" id="ARBA00023125"/>
    </source>
</evidence>
<evidence type="ECO:0000259" key="2">
    <source>
        <dbReference type="PROSITE" id="PS50943"/>
    </source>
</evidence>
<protein>
    <submittedName>
        <fullName evidence="3">Transcriptional regulator</fullName>
    </submittedName>
</protein>
<keyword evidence="4" id="KW-1185">Reference proteome</keyword>
<proteinExistence type="predicted"/>
<dbReference type="CDD" id="cd00093">
    <property type="entry name" value="HTH_XRE"/>
    <property type="match status" value="1"/>
</dbReference>
<dbReference type="GO" id="GO:0003700">
    <property type="term" value="F:DNA-binding transcription factor activity"/>
    <property type="evidence" value="ECO:0007669"/>
    <property type="project" value="TreeGrafter"/>
</dbReference>
<dbReference type="PANTHER" id="PTHR46797:SF1">
    <property type="entry name" value="METHYLPHOSPHONATE SYNTHASE"/>
    <property type="match status" value="1"/>
</dbReference>
<dbReference type="PANTHER" id="PTHR46797">
    <property type="entry name" value="HTH-TYPE TRANSCRIPTIONAL REGULATOR"/>
    <property type="match status" value="1"/>
</dbReference>
<evidence type="ECO:0000313" key="3">
    <source>
        <dbReference type="EMBL" id="RAL19898.1"/>
    </source>
</evidence>
<dbReference type="OrthoDB" id="5683219at2"/>
<dbReference type="Proteomes" id="UP000248689">
    <property type="component" value="Unassembled WGS sequence"/>
</dbReference>
<dbReference type="InterPro" id="IPR010982">
    <property type="entry name" value="Lambda_DNA-bd_dom_sf"/>
</dbReference>
<dbReference type="EMBL" id="PTPX01000001">
    <property type="protein sequence ID" value="RAL19898.1"/>
    <property type="molecule type" value="Genomic_DNA"/>
</dbReference>
<dbReference type="Gene3D" id="1.10.260.40">
    <property type="entry name" value="lambda repressor-like DNA-binding domains"/>
    <property type="match status" value="1"/>
</dbReference>
<evidence type="ECO:0000313" key="4">
    <source>
        <dbReference type="Proteomes" id="UP000248689"/>
    </source>
</evidence>
<dbReference type="Pfam" id="PF01381">
    <property type="entry name" value="HTH_3"/>
    <property type="match status" value="1"/>
</dbReference>
<accession>A0A328BZV7</accession>
<dbReference type="SMART" id="SM00530">
    <property type="entry name" value="HTH_XRE"/>
    <property type="match status" value="1"/>
</dbReference>
<comment type="caution">
    <text evidence="3">The sequence shown here is derived from an EMBL/GenBank/DDBJ whole genome shotgun (WGS) entry which is preliminary data.</text>
</comment>
<dbReference type="InterPro" id="IPR050807">
    <property type="entry name" value="TransReg_Diox_bact_type"/>
</dbReference>
<dbReference type="GO" id="GO:0005829">
    <property type="term" value="C:cytosol"/>
    <property type="evidence" value="ECO:0007669"/>
    <property type="project" value="TreeGrafter"/>
</dbReference>
<dbReference type="GO" id="GO:0003677">
    <property type="term" value="F:DNA binding"/>
    <property type="evidence" value="ECO:0007669"/>
    <property type="project" value="UniProtKB-KW"/>
</dbReference>
<dbReference type="AlphaFoldDB" id="A0A328BZV7"/>
<dbReference type="InterPro" id="IPR001387">
    <property type="entry name" value="Cro/C1-type_HTH"/>
</dbReference>